<keyword evidence="2" id="KW-0547">Nucleotide-binding</keyword>
<protein>
    <submittedName>
        <fullName evidence="6">Serine/threonine protein kinase</fullName>
    </submittedName>
</protein>
<evidence type="ECO:0000256" key="4">
    <source>
        <dbReference type="ARBA" id="ARBA00022840"/>
    </source>
</evidence>
<feature type="non-terminal residue" evidence="6">
    <location>
        <position position="252"/>
    </location>
</feature>
<dbReference type="SUPFAM" id="SSF56112">
    <property type="entry name" value="Protein kinase-like (PK-like)"/>
    <property type="match status" value="1"/>
</dbReference>
<dbReference type="PROSITE" id="PS50011">
    <property type="entry name" value="PROTEIN_KINASE_DOM"/>
    <property type="match status" value="1"/>
</dbReference>
<dbReference type="Pfam" id="PF00069">
    <property type="entry name" value="Pkinase"/>
    <property type="match status" value="1"/>
</dbReference>
<dbReference type="InterPro" id="IPR000719">
    <property type="entry name" value="Prot_kinase_dom"/>
</dbReference>
<reference evidence="6" key="1">
    <citation type="submission" date="2019-11" db="EMBL/GenBank/DDBJ databases">
        <title>Genomic insights into an expanded diversity of filamentous marine cyanobacteria reveals the extraordinary biosynthetic potential of Moorea and Okeania.</title>
        <authorList>
            <person name="Ferreira Leao T."/>
            <person name="Wang M."/>
            <person name="Moss N."/>
            <person name="Da Silva R."/>
            <person name="Sanders J."/>
            <person name="Nurk S."/>
            <person name="Gurevich A."/>
            <person name="Humphrey G."/>
            <person name="Reher R."/>
            <person name="Zhu Q."/>
            <person name="Belda-Ferre P."/>
            <person name="Glukhov E."/>
            <person name="Rex R."/>
            <person name="Dorrestein P.C."/>
            <person name="Knight R."/>
            <person name="Pevzner P."/>
            <person name="Gerwick W.H."/>
            <person name="Gerwick L."/>
        </authorList>
    </citation>
    <scope>NUCLEOTIDE SEQUENCE</scope>
    <source>
        <strain evidence="6">SIO1C4</strain>
    </source>
</reference>
<dbReference type="EMBL" id="JAAHFQ010000858">
    <property type="protein sequence ID" value="NER31557.1"/>
    <property type="molecule type" value="Genomic_DNA"/>
</dbReference>
<organism evidence="6">
    <name type="scientific">Symploca sp. SIO1C4</name>
    <dbReference type="NCBI Taxonomy" id="2607765"/>
    <lineage>
        <taxon>Bacteria</taxon>
        <taxon>Bacillati</taxon>
        <taxon>Cyanobacteriota</taxon>
        <taxon>Cyanophyceae</taxon>
        <taxon>Coleofasciculales</taxon>
        <taxon>Coleofasciculaceae</taxon>
        <taxon>Symploca</taxon>
    </lineage>
</organism>
<evidence type="ECO:0000256" key="3">
    <source>
        <dbReference type="ARBA" id="ARBA00022777"/>
    </source>
</evidence>
<proteinExistence type="predicted"/>
<dbReference type="PANTHER" id="PTHR24348:SF22">
    <property type="entry name" value="NON-SPECIFIC SERINE_THREONINE PROTEIN KINASE"/>
    <property type="match status" value="1"/>
</dbReference>
<accession>A0A6B3NIL5</accession>
<evidence type="ECO:0000313" key="6">
    <source>
        <dbReference type="EMBL" id="NER31557.1"/>
    </source>
</evidence>
<dbReference type="InterPro" id="IPR008271">
    <property type="entry name" value="Ser/Thr_kinase_AS"/>
</dbReference>
<dbReference type="GO" id="GO:0004674">
    <property type="term" value="F:protein serine/threonine kinase activity"/>
    <property type="evidence" value="ECO:0007669"/>
    <property type="project" value="UniProtKB-KW"/>
</dbReference>
<dbReference type="PANTHER" id="PTHR24348">
    <property type="entry name" value="SERINE/THREONINE-PROTEIN KINASE UNC-51-RELATED"/>
    <property type="match status" value="1"/>
</dbReference>
<dbReference type="GO" id="GO:0016020">
    <property type="term" value="C:membrane"/>
    <property type="evidence" value="ECO:0007669"/>
    <property type="project" value="TreeGrafter"/>
</dbReference>
<dbReference type="InterPro" id="IPR045269">
    <property type="entry name" value="Atg1-like"/>
</dbReference>
<name>A0A6B3NIL5_9CYAN</name>
<dbReference type="Gene3D" id="1.10.510.10">
    <property type="entry name" value="Transferase(Phosphotransferase) domain 1"/>
    <property type="match status" value="1"/>
</dbReference>
<dbReference type="GO" id="GO:0005776">
    <property type="term" value="C:autophagosome"/>
    <property type="evidence" value="ECO:0007669"/>
    <property type="project" value="TreeGrafter"/>
</dbReference>
<keyword evidence="3 6" id="KW-0418">Kinase</keyword>
<dbReference type="GO" id="GO:0005829">
    <property type="term" value="C:cytosol"/>
    <property type="evidence" value="ECO:0007669"/>
    <property type="project" value="TreeGrafter"/>
</dbReference>
<feature type="domain" description="Protein kinase" evidence="5">
    <location>
        <begin position="11"/>
        <end position="252"/>
    </location>
</feature>
<evidence type="ECO:0000256" key="2">
    <source>
        <dbReference type="ARBA" id="ARBA00022741"/>
    </source>
</evidence>
<gene>
    <name evidence="6" type="ORF">F6J89_29055</name>
</gene>
<dbReference type="InterPro" id="IPR011009">
    <property type="entry name" value="Kinase-like_dom_sf"/>
</dbReference>
<keyword evidence="6" id="KW-0723">Serine/threonine-protein kinase</keyword>
<dbReference type="GO" id="GO:0005524">
    <property type="term" value="F:ATP binding"/>
    <property type="evidence" value="ECO:0007669"/>
    <property type="project" value="UniProtKB-KW"/>
</dbReference>
<dbReference type="AlphaFoldDB" id="A0A6B3NIL5"/>
<evidence type="ECO:0000259" key="5">
    <source>
        <dbReference type="PROSITE" id="PS50011"/>
    </source>
</evidence>
<dbReference type="CDD" id="cd14014">
    <property type="entry name" value="STKc_PknB_like"/>
    <property type="match status" value="1"/>
</dbReference>
<keyword evidence="4" id="KW-0067">ATP-binding</keyword>
<comment type="caution">
    <text evidence="6">The sequence shown here is derived from an EMBL/GenBank/DDBJ whole genome shotgun (WGS) entry which is preliminary data.</text>
</comment>
<dbReference type="SMART" id="SM00220">
    <property type="entry name" value="S_TKc"/>
    <property type="match status" value="1"/>
</dbReference>
<dbReference type="PROSITE" id="PS00108">
    <property type="entry name" value="PROTEIN_KINASE_ST"/>
    <property type="match status" value="1"/>
</dbReference>
<keyword evidence="1" id="KW-0808">Transferase</keyword>
<dbReference type="GO" id="GO:0000407">
    <property type="term" value="C:phagophore assembly site"/>
    <property type="evidence" value="ECO:0007669"/>
    <property type="project" value="TreeGrafter"/>
</dbReference>
<sequence length="252" mass="28842">MINSVVTIKGYRLLNKIYDGSRTLVYRGIRESDLKPIVIKLLKNEHPDFSELLRFRHQYNITINLDLPGIVKPLSLEPYHHGFALVMEDYGAVSLQDYTQQTSLNLLQFLEISIELTKTLEGLYAHQIIHKDIKPANILIDPETLKVKLIDFSIASVLPHEFQIPQNPNVLEGTLAYMSPEQTGRMNRGIDYRCDFYSLGVTFYELLTGQLPYISNDPMELVHCHLAKQATPPIKLNPVIPQVINDIIMKLM</sequence>
<evidence type="ECO:0000256" key="1">
    <source>
        <dbReference type="ARBA" id="ARBA00022679"/>
    </source>
</evidence>